<sequence length="156" mass="17524">MVPFYHSGSAYPYGNYRVISGLLEAPYQNSIVQTATAGNPKQVTRTRYAKYRGTLALNFYSNSNIDDVWQAADKVLNWFSKSDHSDFCKSKGVVPKFLNLTVDDLSTFQNGAWSYLVSFLIRFDYTNEIVENLDAISSVGIQAQFGNHNRTITIGV</sequence>
<protein>
    <submittedName>
        <fullName evidence="1">Uncharacterized protein</fullName>
    </submittedName>
</protein>
<evidence type="ECO:0000313" key="1">
    <source>
        <dbReference type="EMBL" id="TGK18043.1"/>
    </source>
</evidence>
<evidence type="ECO:0000313" key="2">
    <source>
        <dbReference type="Proteomes" id="UP000297855"/>
    </source>
</evidence>
<dbReference type="AlphaFoldDB" id="A0A4R9GNH1"/>
<dbReference type="Proteomes" id="UP000297855">
    <property type="component" value="Unassembled WGS sequence"/>
</dbReference>
<comment type="caution">
    <text evidence="1">The sequence shown here is derived from an EMBL/GenBank/DDBJ whole genome shotgun (WGS) entry which is preliminary data.</text>
</comment>
<dbReference type="EMBL" id="RQEV01000011">
    <property type="protein sequence ID" value="TGK18043.1"/>
    <property type="molecule type" value="Genomic_DNA"/>
</dbReference>
<keyword evidence="2" id="KW-1185">Reference proteome</keyword>
<gene>
    <name evidence="1" type="ORF">EHO61_11335</name>
</gene>
<dbReference type="NCBIfam" id="NF047498">
    <property type="entry name" value="LIC_12616_fam"/>
    <property type="match status" value="1"/>
</dbReference>
<name>A0A4R9GNH1_9LEPT</name>
<reference evidence="1" key="1">
    <citation type="journal article" date="2019" name="PLoS Negl. Trop. Dis.">
        <title>Revisiting the worldwide diversity of Leptospira species in the environment.</title>
        <authorList>
            <person name="Vincent A.T."/>
            <person name="Schiettekatte O."/>
            <person name="Bourhy P."/>
            <person name="Veyrier F.J."/>
            <person name="Picardeau M."/>
        </authorList>
    </citation>
    <scope>NUCLEOTIDE SEQUENCE [LARGE SCALE GENOMIC DNA]</scope>
    <source>
        <strain evidence="1">SCS5</strain>
    </source>
</reference>
<organism evidence="1 2">
    <name type="scientific">Leptospira fluminis</name>
    <dbReference type="NCBI Taxonomy" id="2484979"/>
    <lineage>
        <taxon>Bacteria</taxon>
        <taxon>Pseudomonadati</taxon>
        <taxon>Spirochaetota</taxon>
        <taxon>Spirochaetia</taxon>
        <taxon>Leptospirales</taxon>
        <taxon>Leptospiraceae</taxon>
        <taxon>Leptospira</taxon>
    </lineage>
</organism>
<proteinExistence type="predicted"/>
<dbReference type="OrthoDB" id="326192at2"/>
<accession>A0A4R9GNH1</accession>